<dbReference type="AlphaFoldDB" id="A0A0L7LEW3"/>
<keyword evidence="3" id="KW-0378">Hydrolase</keyword>
<dbReference type="Proteomes" id="UP000037510">
    <property type="component" value="Unassembled WGS sequence"/>
</dbReference>
<dbReference type="GO" id="GO:0005759">
    <property type="term" value="C:mitochondrial matrix"/>
    <property type="evidence" value="ECO:0007669"/>
    <property type="project" value="TreeGrafter"/>
</dbReference>
<keyword evidence="4" id="KW-0862">Zinc</keyword>
<reference evidence="6 7" key="1">
    <citation type="journal article" date="2015" name="Genome Biol. Evol.">
        <title>The genome of winter moth (Operophtera brumata) provides a genomic perspective on sexual dimorphism and phenology.</title>
        <authorList>
            <person name="Derks M.F."/>
            <person name="Smit S."/>
            <person name="Salis L."/>
            <person name="Schijlen E."/>
            <person name="Bossers A."/>
            <person name="Mateman C."/>
            <person name="Pijl A.S."/>
            <person name="de Ridder D."/>
            <person name="Groenen M.A."/>
            <person name="Visser M.E."/>
            <person name="Megens H.J."/>
        </authorList>
    </citation>
    <scope>NUCLEOTIDE SEQUENCE [LARGE SCALE GENOMIC DNA]</scope>
    <source>
        <strain evidence="6">WM2013NL</strain>
        <tissue evidence="6">Head and thorax</tissue>
    </source>
</reference>
<dbReference type="GO" id="GO:0031123">
    <property type="term" value="P:RNA 3'-end processing"/>
    <property type="evidence" value="ECO:0007669"/>
    <property type="project" value="UniProtKB-ARBA"/>
</dbReference>
<dbReference type="FunFam" id="3.60.15.10:FF:000041">
    <property type="entry name" value="Metallo-beta-lactamase domain protein"/>
    <property type="match status" value="1"/>
</dbReference>
<dbReference type="Gene3D" id="3.60.15.10">
    <property type="entry name" value="Ribonuclease Z/Hydroxyacylglutathione hydrolase-like"/>
    <property type="match status" value="2"/>
</dbReference>
<evidence type="ECO:0000313" key="7">
    <source>
        <dbReference type="Proteomes" id="UP000037510"/>
    </source>
</evidence>
<dbReference type="EMBL" id="JTDY01001500">
    <property type="protein sequence ID" value="KOB73716.1"/>
    <property type="molecule type" value="Genomic_DNA"/>
</dbReference>
<dbReference type="SUPFAM" id="SSF56281">
    <property type="entry name" value="Metallo-hydrolase/oxidoreductase"/>
    <property type="match status" value="2"/>
</dbReference>
<dbReference type="InterPro" id="IPR001279">
    <property type="entry name" value="Metallo-B-lactamas"/>
</dbReference>
<dbReference type="InterPro" id="IPR050662">
    <property type="entry name" value="Sec-metab_biosynth-thioest"/>
</dbReference>
<dbReference type="Pfam" id="PF17778">
    <property type="entry name" value="WHD_BLACT"/>
    <property type="match status" value="1"/>
</dbReference>
<dbReference type="CDD" id="cd07722">
    <property type="entry name" value="LACTB2-like_MBL-fold"/>
    <property type="match status" value="1"/>
</dbReference>
<proteinExistence type="inferred from homology"/>
<dbReference type="PANTHER" id="PTHR23131:SF0">
    <property type="entry name" value="ENDORIBONUCLEASE LACTB2"/>
    <property type="match status" value="1"/>
</dbReference>
<dbReference type="InterPro" id="IPR036388">
    <property type="entry name" value="WH-like_DNA-bd_sf"/>
</dbReference>
<feature type="non-terminal residue" evidence="6">
    <location>
        <position position="1"/>
    </location>
</feature>
<dbReference type="GO" id="GO:0016787">
    <property type="term" value="F:hydrolase activity"/>
    <property type="evidence" value="ECO:0007669"/>
    <property type="project" value="UniProtKB-KW"/>
</dbReference>
<feature type="non-terminal residue" evidence="6">
    <location>
        <position position="338"/>
    </location>
</feature>
<dbReference type="FunFam" id="1.10.10.10:FF:000328">
    <property type="entry name" value="Lactamase beta 2"/>
    <property type="match status" value="1"/>
</dbReference>
<dbReference type="GO" id="GO:0003727">
    <property type="term" value="F:single-stranded RNA binding"/>
    <property type="evidence" value="ECO:0007669"/>
    <property type="project" value="TreeGrafter"/>
</dbReference>
<keyword evidence="7" id="KW-1185">Reference proteome</keyword>
<feature type="domain" description="Metallo-beta-lactamase" evidence="5">
    <location>
        <begin position="16"/>
        <end position="146"/>
    </location>
</feature>
<dbReference type="PANTHER" id="PTHR23131">
    <property type="entry name" value="ENDORIBONUCLEASE LACTB2"/>
    <property type="match status" value="1"/>
</dbReference>
<dbReference type="STRING" id="104452.A0A0L7LEW3"/>
<dbReference type="InterPro" id="IPR036866">
    <property type="entry name" value="RibonucZ/Hydroxyglut_hydro"/>
</dbReference>
<dbReference type="InterPro" id="IPR047921">
    <property type="entry name" value="LACTB2-like_MBL-fold"/>
</dbReference>
<evidence type="ECO:0000313" key="6">
    <source>
        <dbReference type="EMBL" id="KOB73716.1"/>
    </source>
</evidence>
<dbReference type="GO" id="GO:0046872">
    <property type="term" value="F:metal ion binding"/>
    <property type="evidence" value="ECO:0007669"/>
    <property type="project" value="UniProtKB-KW"/>
</dbReference>
<comment type="similarity">
    <text evidence="1">Belongs to the metallo-beta-lactamase superfamily. Glyoxalase II family.</text>
</comment>
<evidence type="ECO:0000256" key="3">
    <source>
        <dbReference type="ARBA" id="ARBA00022801"/>
    </source>
</evidence>
<sequence>RILLDTGDENVPEYQKNLAEVVQSEQVNIEHIVLTHWHHDHIGGPIIWKHKRSPEDAPDAELPTTIPNNWLSDGQEISVEGATIKIHHTPGHTTDHVVLTLAEENILFSGDCILGEGTAVFEDLFTYMGSLQRILDLNPCLIYPGHGNVVDHKRSPEDAPDAELPTTIPNNWLSDGQEISVEGATIKIHHTPGHTTDHVVLTLAEENILFSGDCILGEGTAVFEDLFTYMGSLQRILDLNPCLIYPGHGNVVDIQYYIAHRNQRENQILDALKNNSDKRLNEMDLVRIIYTETPEHLWPAAAYNVNHHLTKLTKENKIKCLNVDGENKWQFSTRNCSL</sequence>
<dbReference type="InterPro" id="IPR041516">
    <property type="entry name" value="LACTB2_WH"/>
</dbReference>
<evidence type="ECO:0000256" key="4">
    <source>
        <dbReference type="ARBA" id="ARBA00022833"/>
    </source>
</evidence>
<dbReference type="GO" id="GO:0004521">
    <property type="term" value="F:RNA endonuclease activity"/>
    <property type="evidence" value="ECO:0007669"/>
    <property type="project" value="TreeGrafter"/>
</dbReference>
<dbReference type="SMART" id="SM00849">
    <property type="entry name" value="Lactamase_B"/>
    <property type="match status" value="1"/>
</dbReference>
<dbReference type="Pfam" id="PF00753">
    <property type="entry name" value="Lactamase_B"/>
    <property type="match status" value="2"/>
</dbReference>
<dbReference type="Gene3D" id="1.10.10.10">
    <property type="entry name" value="Winged helix-like DNA-binding domain superfamily/Winged helix DNA-binding domain"/>
    <property type="match status" value="1"/>
</dbReference>
<evidence type="ECO:0000256" key="2">
    <source>
        <dbReference type="ARBA" id="ARBA00022723"/>
    </source>
</evidence>
<evidence type="ECO:0000256" key="1">
    <source>
        <dbReference type="ARBA" id="ARBA00006759"/>
    </source>
</evidence>
<accession>A0A0L7LEW3</accession>
<name>A0A0L7LEW3_OPEBR</name>
<evidence type="ECO:0000259" key="5">
    <source>
        <dbReference type="SMART" id="SM00849"/>
    </source>
</evidence>
<organism evidence="6 7">
    <name type="scientific">Operophtera brumata</name>
    <name type="common">Winter moth</name>
    <name type="synonym">Phalaena brumata</name>
    <dbReference type="NCBI Taxonomy" id="104452"/>
    <lineage>
        <taxon>Eukaryota</taxon>
        <taxon>Metazoa</taxon>
        <taxon>Ecdysozoa</taxon>
        <taxon>Arthropoda</taxon>
        <taxon>Hexapoda</taxon>
        <taxon>Insecta</taxon>
        <taxon>Pterygota</taxon>
        <taxon>Neoptera</taxon>
        <taxon>Endopterygota</taxon>
        <taxon>Lepidoptera</taxon>
        <taxon>Glossata</taxon>
        <taxon>Ditrysia</taxon>
        <taxon>Geometroidea</taxon>
        <taxon>Geometridae</taxon>
        <taxon>Larentiinae</taxon>
        <taxon>Operophtera</taxon>
    </lineage>
</organism>
<comment type="caution">
    <text evidence="6">The sequence shown here is derived from an EMBL/GenBank/DDBJ whole genome shotgun (WGS) entry which is preliminary data.</text>
</comment>
<keyword evidence="2" id="KW-0479">Metal-binding</keyword>
<gene>
    <name evidence="6" type="ORF">OBRU01_10321</name>
</gene>
<protein>
    <submittedName>
        <fullName evidence="6">Beta-lactamase-like protein 2-like protein</fullName>
    </submittedName>
</protein>